<evidence type="ECO:0000313" key="1">
    <source>
        <dbReference type="EMBL" id="MBX48950.1"/>
    </source>
</evidence>
<dbReference type="AlphaFoldDB" id="A0A2P2P2K5"/>
<proteinExistence type="predicted"/>
<dbReference type="EMBL" id="GGEC01068466">
    <property type="protein sequence ID" value="MBX48950.1"/>
    <property type="molecule type" value="Transcribed_RNA"/>
</dbReference>
<accession>A0A2P2P2K5</accession>
<reference evidence="1" key="1">
    <citation type="submission" date="2018-02" db="EMBL/GenBank/DDBJ databases">
        <title>Rhizophora mucronata_Transcriptome.</title>
        <authorList>
            <person name="Meera S.P."/>
            <person name="Sreeshan A."/>
            <person name="Augustine A."/>
        </authorList>
    </citation>
    <scope>NUCLEOTIDE SEQUENCE</scope>
    <source>
        <tissue evidence="1">Leaf</tissue>
    </source>
</reference>
<sequence>MPSGLQKIYVVYSIVLLRMLPGSKWCLQSAGHFYCLFVELLVPVSLLFAHNWGCFQHPA</sequence>
<name>A0A2P2P2K5_RHIMU</name>
<organism evidence="1">
    <name type="scientific">Rhizophora mucronata</name>
    <name type="common">Asiatic mangrove</name>
    <dbReference type="NCBI Taxonomy" id="61149"/>
    <lineage>
        <taxon>Eukaryota</taxon>
        <taxon>Viridiplantae</taxon>
        <taxon>Streptophyta</taxon>
        <taxon>Embryophyta</taxon>
        <taxon>Tracheophyta</taxon>
        <taxon>Spermatophyta</taxon>
        <taxon>Magnoliopsida</taxon>
        <taxon>eudicotyledons</taxon>
        <taxon>Gunneridae</taxon>
        <taxon>Pentapetalae</taxon>
        <taxon>rosids</taxon>
        <taxon>fabids</taxon>
        <taxon>Malpighiales</taxon>
        <taxon>Rhizophoraceae</taxon>
        <taxon>Rhizophora</taxon>
    </lineage>
</organism>
<protein>
    <submittedName>
        <fullName evidence="1">Uncharacterized protein</fullName>
    </submittedName>
</protein>